<evidence type="ECO:0000256" key="10">
    <source>
        <dbReference type="ARBA" id="ARBA00023242"/>
    </source>
</evidence>
<organism evidence="15 16">
    <name type="scientific">Geotrypetes seraphini</name>
    <name type="common">Gaboon caecilian</name>
    <name type="synonym">Caecilia seraphini</name>
    <dbReference type="NCBI Taxonomy" id="260995"/>
    <lineage>
        <taxon>Eukaryota</taxon>
        <taxon>Metazoa</taxon>
        <taxon>Chordata</taxon>
        <taxon>Craniata</taxon>
        <taxon>Vertebrata</taxon>
        <taxon>Euteleostomi</taxon>
        <taxon>Amphibia</taxon>
        <taxon>Gymnophiona</taxon>
        <taxon>Geotrypetes</taxon>
    </lineage>
</organism>
<keyword evidence="7 13" id="KW-0175">Coiled coil</keyword>
<dbReference type="InterPro" id="IPR036961">
    <property type="entry name" value="Kinesin_motor_dom_sf"/>
</dbReference>
<evidence type="ECO:0000256" key="7">
    <source>
        <dbReference type="ARBA" id="ARBA00023054"/>
    </source>
</evidence>
<evidence type="ECO:0000256" key="3">
    <source>
        <dbReference type="ARBA" id="ARBA00022490"/>
    </source>
</evidence>
<comment type="similarity">
    <text evidence="11 12">Belongs to the TRAFAC class myosin-kinesin ATPase superfamily. Kinesin family.</text>
</comment>
<keyword evidence="15" id="KW-1185">Reference proteome</keyword>
<dbReference type="Pfam" id="PF00225">
    <property type="entry name" value="Kinesin"/>
    <property type="match status" value="1"/>
</dbReference>
<dbReference type="FunFam" id="3.40.850.10:FF:000027">
    <property type="entry name" value="Kinesin-like protein"/>
    <property type="match status" value="1"/>
</dbReference>
<evidence type="ECO:0000256" key="2">
    <source>
        <dbReference type="ARBA" id="ARBA00004245"/>
    </source>
</evidence>
<keyword evidence="5 11" id="KW-0547">Nucleotide-binding</keyword>
<dbReference type="GO" id="GO:0007018">
    <property type="term" value="P:microtubule-based movement"/>
    <property type="evidence" value="ECO:0007669"/>
    <property type="project" value="InterPro"/>
</dbReference>
<dbReference type="PROSITE" id="PS00411">
    <property type="entry name" value="KINESIN_MOTOR_1"/>
    <property type="match status" value="1"/>
</dbReference>
<sequence length="823" mass="91186">MASATVPEEGNVLVVVRVRPLSQQEQEGNQHRVVQVVDPSVLVLNPEEPEPTRNFAGVRVQEPPKRKTREQKFVFDHVFGEAAGQQEVFQHITKDILDGVLNGCNCSVFAYGATGAGKTHTMLGDERDPGIMYLTMIELYRRMEEQEDKRYEVLISYLEVYNEQIQDLLEPQGPLAIREDPQKGVVVQGLSFHQPDSAEHLLQMLARGNRNRTQHPTDANASSSRSHAVFQVYVKQQGRVPGLSQDFRVAKMSLIDLAGSERASSTNARGERLREGSSINRSLLALINVINALADAKSRKSHVPYRDSKLTRLLKDSIGGNCRTVMIAAISPSSRSYDDTYNTLRYANRAKQIKLSPKSNVVSVDCHMSNYAAVCEQLKAEITELREKLKAYENSQGPAVQKNGPRAQATFRLKKPLQKRLPGCESEGTEQLTEMDQVGLWLQGEEKQESPLSSCCCSLKGRNSLLLGKHEHKSVKAARGRLDYIQMEMLLGVLLKIVRKQHCALEGTGLCTPEMTMEIEEVESLLKNDGCVKWKEWLEAQDTRTEPIKPSKIAPKQNTQLQPEKVMVLRHKPQKRHRRDLSLSPNTPLAPLKKRWCSDSSAPFGARCTAALKLQAKQPNSALSSKCVPFWMSDKSADSEGGSSFKRVTGPLRSASPCTPKLGVQETPTFCSSTVTKRRKPLATSALQNSASVQTVPAAPLAVQDMNTTFDVLEENNPVAFNASPILCWENVCSNQKDAGSTFSSGSKIAVFAAKGPPTRLLSSTPRLHSSITRCSTKKRQCSVKALMASQSRIAILQKSTMQRPQHQPGVKEKEGILFVVPF</sequence>
<evidence type="ECO:0000313" key="16">
    <source>
        <dbReference type="RefSeq" id="XP_033816558.1"/>
    </source>
</evidence>
<accession>A0A6P8SJE8</accession>
<dbReference type="GO" id="GO:0005634">
    <property type="term" value="C:nucleus"/>
    <property type="evidence" value="ECO:0007669"/>
    <property type="project" value="UniProtKB-SubCell"/>
</dbReference>
<evidence type="ECO:0000313" key="15">
    <source>
        <dbReference type="Proteomes" id="UP000515159"/>
    </source>
</evidence>
<comment type="subcellular location">
    <subcellularLocation>
        <location evidence="2">Cytoplasm</location>
        <location evidence="2">Cytoskeleton</location>
    </subcellularLocation>
    <subcellularLocation>
        <location evidence="1">Nucleus</location>
    </subcellularLocation>
</comment>
<dbReference type="GO" id="GO:0005524">
    <property type="term" value="F:ATP binding"/>
    <property type="evidence" value="ECO:0007669"/>
    <property type="project" value="UniProtKB-UniRule"/>
</dbReference>
<dbReference type="Gene3D" id="3.40.850.10">
    <property type="entry name" value="Kinesin motor domain"/>
    <property type="match status" value="1"/>
</dbReference>
<dbReference type="RefSeq" id="XP_033816558.1">
    <property type="nucleotide sequence ID" value="XM_033960667.1"/>
</dbReference>
<keyword evidence="3" id="KW-0963">Cytoplasm</keyword>
<evidence type="ECO:0000256" key="8">
    <source>
        <dbReference type="ARBA" id="ARBA00023175"/>
    </source>
</evidence>
<name>A0A6P8SJE8_GEOSA</name>
<dbReference type="GeneID" id="117367761"/>
<dbReference type="OrthoDB" id="3176171at2759"/>
<dbReference type="CDD" id="cd01370">
    <property type="entry name" value="KISc_KIP3_like"/>
    <property type="match status" value="1"/>
</dbReference>
<dbReference type="InterPro" id="IPR019821">
    <property type="entry name" value="Kinesin_motor_CS"/>
</dbReference>
<feature type="binding site" evidence="11">
    <location>
        <begin position="112"/>
        <end position="119"/>
    </location>
    <ligand>
        <name>ATP</name>
        <dbReference type="ChEBI" id="CHEBI:30616"/>
    </ligand>
</feature>
<dbReference type="PRINTS" id="PR00380">
    <property type="entry name" value="KINESINHEAVY"/>
</dbReference>
<evidence type="ECO:0000256" key="9">
    <source>
        <dbReference type="ARBA" id="ARBA00023212"/>
    </source>
</evidence>
<evidence type="ECO:0000259" key="14">
    <source>
        <dbReference type="PROSITE" id="PS50067"/>
    </source>
</evidence>
<reference evidence="16" key="1">
    <citation type="submission" date="2025-08" db="UniProtKB">
        <authorList>
            <consortium name="RefSeq"/>
        </authorList>
    </citation>
    <scope>IDENTIFICATION</scope>
</reference>
<gene>
    <name evidence="16" type="primary">LOC117367761</name>
</gene>
<dbReference type="SUPFAM" id="SSF52540">
    <property type="entry name" value="P-loop containing nucleoside triphosphate hydrolases"/>
    <property type="match status" value="1"/>
</dbReference>
<keyword evidence="8 11" id="KW-0505">Motor protein</keyword>
<protein>
    <recommendedName>
        <fullName evidence="12">Kinesin-like protein</fullName>
    </recommendedName>
</protein>
<evidence type="ECO:0000256" key="12">
    <source>
        <dbReference type="RuleBase" id="RU000394"/>
    </source>
</evidence>
<keyword evidence="4 12" id="KW-0493">Microtubule</keyword>
<evidence type="ECO:0000256" key="11">
    <source>
        <dbReference type="PROSITE-ProRule" id="PRU00283"/>
    </source>
</evidence>
<dbReference type="PROSITE" id="PS50067">
    <property type="entry name" value="KINESIN_MOTOR_2"/>
    <property type="match status" value="1"/>
</dbReference>
<dbReference type="KEGG" id="gsh:117367761"/>
<dbReference type="GO" id="GO:0008017">
    <property type="term" value="F:microtubule binding"/>
    <property type="evidence" value="ECO:0007669"/>
    <property type="project" value="InterPro"/>
</dbReference>
<dbReference type="AlphaFoldDB" id="A0A6P8SJE8"/>
<dbReference type="GO" id="GO:0000278">
    <property type="term" value="P:mitotic cell cycle"/>
    <property type="evidence" value="ECO:0007669"/>
    <property type="project" value="UniProtKB-ARBA"/>
</dbReference>
<evidence type="ECO:0000256" key="6">
    <source>
        <dbReference type="ARBA" id="ARBA00022840"/>
    </source>
</evidence>
<proteinExistence type="inferred from homology"/>
<evidence type="ECO:0000256" key="4">
    <source>
        <dbReference type="ARBA" id="ARBA00022701"/>
    </source>
</evidence>
<feature type="coiled-coil region" evidence="13">
    <location>
        <begin position="368"/>
        <end position="395"/>
    </location>
</feature>
<dbReference type="PANTHER" id="PTHR47968">
    <property type="entry name" value="CENTROMERE PROTEIN E"/>
    <property type="match status" value="1"/>
</dbReference>
<evidence type="ECO:0000256" key="1">
    <source>
        <dbReference type="ARBA" id="ARBA00004123"/>
    </source>
</evidence>
<keyword evidence="6 11" id="KW-0067">ATP-binding</keyword>
<dbReference type="FunCoup" id="A0A6P8SJE8">
    <property type="interactions" value="627"/>
</dbReference>
<dbReference type="InParanoid" id="A0A6P8SJE8"/>
<dbReference type="PANTHER" id="PTHR47968:SF71">
    <property type="entry name" value="KINESIN-LIKE PROTEIN"/>
    <property type="match status" value="1"/>
</dbReference>
<keyword evidence="10" id="KW-0539">Nucleus</keyword>
<feature type="domain" description="Kinesin motor" evidence="14">
    <location>
        <begin position="11"/>
        <end position="353"/>
    </location>
</feature>
<dbReference type="InterPro" id="IPR001752">
    <property type="entry name" value="Kinesin_motor_dom"/>
</dbReference>
<dbReference type="SMART" id="SM00129">
    <property type="entry name" value="KISc"/>
    <property type="match status" value="1"/>
</dbReference>
<dbReference type="GO" id="GO:0005874">
    <property type="term" value="C:microtubule"/>
    <property type="evidence" value="ECO:0007669"/>
    <property type="project" value="UniProtKB-KW"/>
</dbReference>
<dbReference type="InterPro" id="IPR027640">
    <property type="entry name" value="Kinesin-like_fam"/>
</dbReference>
<dbReference type="GO" id="GO:0005819">
    <property type="term" value="C:spindle"/>
    <property type="evidence" value="ECO:0007669"/>
    <property type="project" value="UniProtKB-ARBA"/>
</dbReference>
<dbReference type="InterPro" id="IPR027417">
    <property type="entry name" value="P-loop_NTPase"/>
</dbReference>
<evidence type="ECO:0000256" key="13">
    <source>
        <dbReference type="SAM" id="Coils"/>
    </source>
</evidence>
<dbReference type="Proteomes" id="UP000515159">
    <property type="component" value="Chromosome 10"/>
</dbReference>
<keyword evidence="9" id="KW-0206">Cytoskeleton</keyword>
<evidence type="ECO:0000256" key="5">
    <source>
        <dbReference type="ARBA" id="ARBA00022741"/>
    </source>
</evidence>
<dbReference type="GO" id="GO:0003777">
    <property type="term" value="F:microtubule motor activity"/>
    <property type="evidence" value="ECO:0007669"/>
    <property type="project" value="InterPro"/>
</dbReference>